<reference evidence="1" key="1">
    <citation type="journal article" date="2008" name="Appl. Environ. Microbiol.">
        <title>Correlation between detection of a plasmid and high-level virulence of Vibrio nigripulchritudo, a pathogen of the shrimp Litopenaeus stylirostris.</title>
        <authorList>
            <person name="Reynaud Y."/>
            <person name="Saulnier D."/>
            <person name="Mazel D."/>
            <person name="Goarant C."/>
            <person name="Le Roux F."/>
        </authorList>
    </citation>
    <scope>NUCLEOTIDE SEQUENCE</scope>
    <source>
        <strain evidence="1">SFn1</strain>
        <plasmid evidence="1">pSFn1</plasmid>
    </source>
</reference>
<proteinExistence type="predicted"/>
<geneLocation type="plasmid" evidence="1">
    <name>pSFn1</name>
</geneLocation>
<accession>B2XSF0</accession>
<dbReference type="RefSeq" id="WP_012460438.1">
    <property type="nucleotide sequence ID" value="NC_010733.1"/>
</dbReference>
<sequence length="166" mass="19965">MTWTGFNIEGTFKDLSHLQSNTIQTDIGGQVISLHVSYGNHCFSDEKENGQRLPFREERYWCEERFQRSHELPQMLEERFVESFATPYYNHRKNGEQYHYMEIHDYVIFFEITKPLNTTNELNIKIISAYEQDGWGEVPPGKRYKVRWILSERLAGRSILKRQRRR</sequence>
<keyword evidence="1" id="KW-0614">Plasmid</keyword>
<name>B2XSF0_9VIBR</name>
<dbReference type="EMBL" id="EU156059">
    <property type="protein sequence ID" value="ABX24537.1"/>
    <property type="molecule type" value="Genomic_DNA"/>
</dbReference>
<protein>
    <submittedName>
        <fullName evidence="1">Uncharacterized protein</fullName>
    </submittedName>
</protein>
<organism evidence="1">
    <name type="scientific">Vibrio nigripulchritudo</name>
    <dbReference type="NCBI Taxonomy" id="28173"/>
    <lineage>
        <taxon>Bacteria</taxon>
        <taxon>Pseudomonadati</taxon>
        <taxon>Pseudomonadota</taxon>
        <taxon>Gammaproteobacteria</taxon>
        <taxon>Vibrionales</taxon>
        <taxon>Vibrionaceae</taxon>
        <taxon>Vibrio</taxon>
    </lineage>
</organism>
<evidence type="ECO:0000313" key="1">
    <source>
        <dbReference type="EMBL" id="ABX24537.1"/>
    </source>
</evidence>
<dbReference type="AlphaFoldDB" id="B2XSF0"/>